<evidence type="ECO:0000256" key="10">
    <source>
        <dbReference type="HAMAP-Rule" id="MF_00135"/>
    </source>
</evidence>
<dbReference type="NCBIfam" id="NF002299">
    <property type="entry name" value="PRK01222.1-6"/>
    <property type="match status" value="1"/>
</dbReference>
<evidence type="ECO:0000256" key="4">
    <source>
        <dbReference type="ARBA" id="ARBA00012572"/>
    </source>
</evidence>
<comment type="similarity">
    <text evidence="3 10">Belongs to the TrpF family.</text>
</comment>
<dbReference type="SUPFAM" id="SSF51366">
    <property type="entry name" value="Ribulose-phoshate binding barrel"/>
    <property type="match status" value="1"/>
</dbReference>
<dbReference type="UniPathway" id="UPA00035">
    <property type="reaction ID" value="UER00042"/>
</dbReference>
<evidence type="ECO:0000256" key="6">
    <source>
        <dbReference type="ARBA" id="ARBA00022605"/>
    </source>
</evidence>
<evidence type="ECO:0000313" key="13">
    <source>
        <dbReference type="Proteomes" id="UP000268229"/>
    </source>
</evidence>
<dbReference type="NCBIfam" id="NF002298">
    <property type="entry name" value="PRK01222.1-4"/>
    <property type="match status" value="1"/>
</dbReference>
<evidence type="ECO:0000256" key="1">
    <source>
        <dbReference type="ARBA" id="ARBA00001164"/>
    </source>
</evidence>
<comment type="catalytic activity">
    <reaction evidence="1 10">
        <text>N-(5-phospho-beta-D-ribosyl)anthranilate = 1-(2-carboxyphenylamino)-1-deoxy-D-ribulose 5-phosphate</text>
        <dbReference type="Rhea" id="RHEA:21540"/>
        <dbReference type="ChEBI" id="CHEBI:18277"/>
        <dbReference type="ChEBI" id="CHEBI:58613"/>
        <dbReference type="EC" id="5.3.1.24"/>
    </reaction>
</comment>
<dbReference type="GO" id="GO:0000162">
    <property type="term" value="P:L-tryptophan biosynthetic process"/>
    <property type="evidence" value="ECO:0007669"/>
    <property type="project" value="UniProtKB-UniRule"/>
</dbReference>
<dbReference type="Gene3D" id="3.20.20.70">
    <property type="entry name" value="Aldolase class I"/>
    <property type="match status" value="1"/>
</dbReference>
<reference evidence="12 13" key="1">
    <citation type="submission" date="2018-12" db="EMBL/GenBank/DDBJ databases">
        <authorList>
            <consortium name="Pathogen Informatics"/>
        </authorList>
    </citation>
    <scope>NUCLEOTIDE SEQUENCE [LARGE SCALE GENOMIC DNA]</scope>
    <source>
        <strain evidence="12 13">NCTC12227</strain>
    </source>
</reference>
<evidence type="ECO:0000256" key="2">
    <source>
        <dbReference type="ARBA" id="ARBA00004664"/>
    </source>
</evidence>
<dbReference type="PANTHER" id="PTHR42894:SF1">
    <property type="entry name" value="N-(5'-PHOSPHORIBOSYL)ANTHRANILATE ISOMERASE"/>
    <property type="match status" value="1"/>
</dbReference>
<dbReference type="InterPro" id="IPR011060">
    <property type="entry name" value="RibuloseP-bd_barrel"/>
</dbReference>
<keyword evidence="13" id="KW-1185">Reference proteome</keyword>
<dbReference type="STRING" id="326522.BWD08_00965"/>
<feature type="domain" description="N-(5'phosphoribosyl) anthranilate isomerase (PRAI)" evidence="11">
    <location>
        <begin position="31"/>
        <end position="226"/>
    </location>
</feature>
<comment type="pathway">
    <text evidence="2 10">Amino-acid biosynthesis; L-tryptophan biosynthesis; L-tryptophan from chorismate: step 3/5.</text>
</comment>
<accession>A0A448U9H5</accession>
<dbReference type="Pfam" id="PF00697">
    <property type="entry name" value="PRAI"/>
    <property type="match status" value="1"/>
</dbReference>
<dbReference type="InterPro" id="IPR044643">
    <property type="entry name" value="TrpF_fam"/>
</dbReference>
<evidence type="ECO:0000256" key="9">
    <source>
        <dbReference type="ARBA" id="ARBA00023235"/>
    </source>
</evidence>
<dbReference type="Proteomes" id="UP000268229">
    <property type="component" value="Chromosome"/>
</dbReference>
<dbReference type="PANTHER" id="PTHR42894">
    <property type="entry name" value="N-(5'-PHOSPHORIBOSYL)ANTHRANILATE ISOMERASE"/>
    <property type="match status" value="1"/>
</dbReference>
<protein>
    <recommendedName>
        <fullName evidence="5 10">N-(5'-phosphoribosyl)anthranilate isomerase</fullName>
        <shortName evidence="10">PRAI</shortName>
        <ecNumber evidence="4 10">5.3.1.24</ecNumber>
    </recommendedName>
</protein>
<evidence type="ECO:0000256" key="3">
    <source>
        <dbReference type="ARBA" id="ARBA00007571"/>
    </source>
</evidence>
<evidence type="ECO:0000256" key="7">
    <source>
        <dbReference type="ARBA" id="ARBA00022822"/>
    </source>
</evidence>
<dbReference type="EMBL" id="LR134516">
    <property type="protein sequence ID" value="VEJ20537.1"/>
    <property type="molecule type" value="Genomic_DNA"/>
</dbReference>
<dbReference type="KEGG" id="nani:NCTC12227_00244"/>
<dbReference type="InterPro" id="IPR013785">
    <property type="entry name" value="Aldolase_TIM"/>
</dbReference>
<name>A0A448U9H5_9NEIS</name>
<dbReference type="AlphaFoldDB" id="A0A448U9H5"/>
<evidence type="ECO:0000256" key="8">
    <source>
        <dbReference type="ARBA" id="ARBA00023141"/>
    </source>
</evidence>
<dbReference type="HAMAP" id="MF_00135">
    <property type="entry name" value="PRAI"/>
    <property type="match status" value="1"/>
</dbReference>
<evidence type="ECO:0000313" key="12">
    <source>
        <dbReference type="EMBL" id="VEJ20537.1"/>
    </source>
</evidence>
<keyword evidence="7 10" id="KW-0822">Tryptophan biosynthesis</keyword>
<proteinExistence type="inferred from homology"/>
<keyword evidence="6 10" id="KW-0028">Amino-acid biosynthesis</keyword>
<dbReference type="FunFam" id="3.20.20.70:FF:000075">
    <property type="entry name" value="Tryptophan biosynthesis protein TRP1"/>
    <property type="match status" value="1"/>
</dbReference>
<sequence>MSVLHSQFRFNFLESPCSRQFENQTMKIRTKICGFTRPEDARIAAELGVDAVGLVFYEKSKRFVTVGQARKIVDALPPFVSVVALFVNATEARIREILAQVPIDVIQFHGDETPEFCRRFERPYIKAVRVRHTADIQTACGQFPDARAVLFDAHVDGEYGGTGKSFDWHMLSGQSNGRWILSGGLTPENVAEAVRITGAQIVDISSGVESAAGVKSAEKMAAFIQNVQQLPTI</sequence>
<evidence type="ECO:0000256" key="5">
    <source>
        <dbReference type="ARBA" id="ARBA00022272"/>
    </source>
</evidence>
<dbReference type="CDD" id="cd00405">
    <property type="entry name" value="PRAI"/>
    <property type="match status" value="1"/>
</dbReference>
<dbReference type="InterPro" id="IPR001240">
    <property type="entry name" value="PRAI_dom"/>
</dbReference>
<dbReference type="GO" id="GO:0004640">
    <property type="term" value="F:phosphoribosylanthranilate isomerase activity"/>
    <property type="evidence" value="ECO:0007669"/>
    <property type="project" value="UniProtKB-UniRule"/>
</dbReference>
<dbReference type="EC" id="5.3.1.24" evidence="4 10"/>
<organism evidence="12 13">
    <name type="scientific">Neisseria animaloris</name>
    <dbReference type="NCBI Taxonomy" id="326522"/>
    <lineage>
        <taxon>Bacteria</taxon>
        <taxon>Pseudomonadati</taxon>
        <taxon>Pseudomonadota</taxon>
        <taxon>Betaproteobacteria</taxon>
        <taxon>Neisseriales</taxon>
        <taxon>Neisseriaceae</taxon>
        <taxon>Neisseria</taxon>
    </lineage>
</organism>
<gene>
    <name evidence="10 12" type="primary">trpF</name>
    <name evidence="12" type="ORF">NCTC12227_00244</name>
</gene>
<evidence type="ECO:0000259" key="11">
    <source>
        <dbReference type="Pfam" id="PF00697"/>
    </source>
</evidence>
<keyword evidence="8 10" id="KW-0057">Aromatic amino acid biosynthesis</keyword>
<keyword evidence="9 10" id="KW-0413">Isomerase</keyword>